<feature type="transmembrane region" description="Helical" evidence="5">
    <location>
        <begin position="222"/>
        <end position="247"/>
    </location>
</feature>
<dbReference type="CDD" id="cd19051">
    <property type="entry name" value="LGIC_TM_cation"/>
    <property type="match status" value="1"/>
</dbReference>
<keyword evidence="3 5" id="KW-1133">Transmembrane helix</keyword>
<keyword evidence="2 5" id="KW-0812">Transmembrane</keyword>
<dbReference type="Pfam" id="PF02932">
    <property type="entry name" value="Neur_chan_memb"/>
    <property type="match status" value="1"/>
</dbReference>
<evidence type="ECO:0000256" key="4">
    <source>
        <dbReference type="ARBA" id="ARBA00023136"/>
    </source>
</evidence>
<dbReference type="PRINTS" id="PR00252">
    <property type="entry name" value="NRIONCHANNEL"/>
</dbReference>
<reference evidence="8 9" key="1">
    <citation type="submission" date="2018-11" db="EMBL/GenBank/DDBJ databases">
        <authorList>
            <consortium name="Pathogen Informatics"/>
        </authorList>
    </citation>
    <scope>NUCLEOTIDE SEQUENCE [LARGE SCALE GENOMIC DNA]</scope>
</reference>
<evidence type="ECO:0008006" key="10">
    <source>
        <dbReference type="Google" id="ProtNLM"/>
    </source>
</evidence>
<dbReference type="Gene3D" id="2.70.170.10">
    <property type="entry name" value="Neurotransmitter-gated ion-channel ligand-binding domain"/>
    <property type="match status" value="1"/>
</dbReference>
<dbReference type="SUPFAM" id="SSF63712">
    <property type="entry name" value="Nicotinic receptor ligand binding domain-like"/>
    <property type="match status" value="1"/>
</dbReference>
<dbReference type="Pfam" id="PF02931">
    <property type="entry name" value="Neur_chan_LBD"/>
    <property type="match status" value="1"/>
</dbReference>
<organism evidence="8 9">
    <name type="scientific">Dracunculus medinensis</name>
    <name type="common">Guinea worm</name>
    <dbReference type="NCBI Taxonomy" id="318479"/>
    <lineage>
        <taxon>Eukaryota</taxon>
        <taxon>Metazoa</taxon>
        <taxon>Ecdysozoa</taxon>
        <taxon>Nematoda</taxon>
        <taxon>Chromadorea</taxon>
        <taxon>Rhabditida</taxon>
        <taxon>Spirurina</taxon>
        <taxon>Dracunculoidea</taxon>
        <taxon>Dracunculidae</taxon>
        <taxon>Dracunculus</taxon>
    </lineage>
</organism>
<dbReference type="InterPro" id="IPR006201">
    <property type="entry name" value="Neur_channel"/>
</dbReference>
<feature type="transmembrane region" description="Helical" evidence="5">
    <location>
        <begin position="192"/>
        <end position="210"/>
    </location>
</feature>
<evidence type="ECO:0000259" key="7">
    <source>
        <dbReference type="Pfam" id="PF02932"/>
    </source>
</evidence>
<evidence type="ECO:0000256" key="1">
    <source>
        <dbReference type="ARBA" id="ARBA00004141"/>
    </source>
</evidence>
<dbReference type="Gene3D" id="1.20.58.390">
    <property type="entry name" value="Neurotransmitter-gated ion-channel transmembrane domain"/>
    <property type="match status" value="1"/>
</dbReference>
<dbReference type="GO" id="GO:0016020">
    <property type="term" value="C:membrane"/>
    <property type="evidence" value="ECO:0007669"/>
    <property type="project" value="UniProtKB-SubCell"/>
</dbReference>
<dbReference type="InterPro" id="IPR038050">
    <property type="entry name" value="Neuro_actylchol_rec"/>
</dbReference>
<dbReference type="PROSITE" id="PS00236">
    <property type="entry name" value="NEUROTR_ION_CHANNEL"/>
    <property type="match status" value="1"/>
</dbReference>
<feature type="domain" description="Neurotransmitter-gated ion-channel transmembrane" evidence="7">
    <location>
        <begin position="167"/>
        <end position="373"/>
    </location>
</feature>
<accession>A0A3P7PAE4</accession>
<dbReference type="InterPro" id="IPR018000">
    <property type="entry name" value="Neurotransmitter_ion_chnl_CS"/>
</dbReference>
<dbReference type="PANTHER" id="PTHR18945">
    <property type="entry name" value="NEUROTRANSMITTER GATED ION CHANNEL"/>
    <property type="match status" value="1"/>
</dbReference>
<keyword evidence="5" id="KW-0813">Transport</keyword>
<dbReference type="InterPro" id="IPR036734">
    <property type="entry name" value="Neur_chan_lig-bd_sf"/>
</dbReference>
<evidence type="ECO:0000313" key="8">
    <source>
        <dbReference type="EMBL" id="VDN50690.1"/>
    </source>
</evidence>
<feature type="domain" description="Neurotransmitter-gated ion-channel ligand-binding" evidence="6">
    <location>
        <begin position="39"/>
        <end position="160"/>
    </location>
</feature>
<feature type="transmembrane region" description="Helical" evidence="5">
    <location>
        <begin position="259"/>
        <end position="277"/>
    </location>
</feature>
<dbReference type="Proteomes" id="UP000274756">
    <property type="component" value="Unassembled WGS sequence"/>
</dbReference>
<dbReference type="STRING" id="318479.A0A3P7PAE4"/>
<feature type="transmembrane region" description="Helical" evidence="5">
    <location>
        <begin position="163"/>
        <end position="186"/>
    </location>
</feature>
<dbReference type="InterPro" id="IPR006029">
    <property type="entry name" value="Neurotrans-gated_channel_TM"/>
</dbReference>
<dbReference type="OrthoDB" id="5975154at2759"/>
<evidence type="ECO:0000259" key="6">
    <source>
        <dbReference type="Pfam" id="PF02931"/>
    </source>
</evidence>
<name>A0A3P7PAE4_DRAME</name>
<comment type="subcellular location">
    <subcellularLocation>
        <location evidence="1">Membrane</location>
        <topology evidence="1">Multi-pass membrane protein</topology>
    </subcellularLocation>
</comment>
<dbReference type="GO" id="GO:0004888">
    <property type="term" value="F:transmembrane signaling receptor activity"/>
    <property type="evidence" value="ECO:0007669"/>
    <property type="project" value="InterPro"/>
</dbReference>
<feature type="transmembrane region" description="Helical" evidence="5">
    <location>
        <begin position="23"/>
        <end position="43"/>
    </location>
</feature>
<evidence type="ECO:0000313" key="9">
    <source>
        <dbReference type="Proteomes" id="UP000274756"/>
    </source>
</evidence>
<keyword evidence="9" id="KW-1185">Reference proteome</keyword>
<dbReference type="EMBL" id="UYYG01000006">
    <property type="protein sequence ID" value="VDN50690.1"/>
    <property type="molecule type" value="Genomic_DNA"/>
</dbReference>
<dbReference type="InterPro" id="IPR006202">
    <property type="entry name" value="Neur_chan_lig-bd"/>
</dbReference>
<evidence type="ECO:0000256" key="3">
    <source>
        <dbReference type="ARBA" id="ARBA00022989"/>
    </source>
</evidence>
<comment type="similarity">
    <text evidence="5">Belongs to the ligand-gated ion channel (TC 1.A.9) family.</text>
</comment>
<protein>
    <recommendedName>
        <fullName evidence="10">Neur_chan_memb domain-containing protein</fullName>
    </recommendedName>
</protein>
<dbReference type="AlphaFoldDB" id="A0A3P7PAE4"/>
<dbReference type="FunFam" id="2.70.170.10:FF:000060">
    <property type="entry name" value="Nicotinic acetylcholine receptor subunit alpha4"/>
    <property type="match status" value="1"/>
</dbReference>
<dbReference type="SUPFAM" id="SSF90112">
    <property type="entry name" value="Neurotransmitter-gated ion-channel transmembrane pore"/>
    <property type="match status" value="1"/>
</dbReference>
<proteinExistence type="inferred from homology"/>
<dbReference type="InterPro" id="IPR036719">
    <property type="entry name" value="Neuro-gated_channel_TM_sf"/>
</dbReference>
<dbReference type="FunFam" id="1.20.58.390:FF:000073">
    <property type="entry name" value="Neuronal acetylcholine receptor subunit alpha-9-II"/>
    <property type="match status" value="1"/>
</dbReference>
<sequence>MYRYLLTDYEKDVRPSIRHDLPINVSFIFSLTQIIDVCIVMFFSADSHYKDSIISTDVLVTFRGDISWAVAGIFKSSCPLDVRYYPFDYQNCVLKFASWAYDGTKIDILLTSEKGDATNFISSTEWHLSLIRAEKNSVVYSCCPEPYPFIDVFITLERRPMFYVFNLILPCVLINAIALLGFYMPSDSGEKVTLGITSLLSSTVFLMLVAEGMPPTSEALPLIGIYYGVTIVIVSLATAMTVFTLNIHHHGVHGNRVPPVIQAIAFQFLAKILFVPIESYRSLMHRTYSTQKGSRRKCDGGGSYISKTVLNNFDDNLRDRLNSEKHGEAEDGNAFGTELLKVMNELHTTVVRNELRLTEKDRRDAINLEWQQVQYIFHVLILPF</sequence>
<keyword evidence="4 5" id="KW-0472">Membrane</keyword>
<evidence type="ECO:0000256" key="2">
    <source>
        <dbReference type="ARBA" id="ARBA00022692"/>
    </source>
</evidence>
<keyword evidence="5" id="KW-0407">Ion channel</keyword>
<keyword evidence="5" id="KW-0406">Ion transport</keyword>
<evidence type="ECO:0000256" key="5">
    <source>
        <dbReference type="RuleBase" id="RU000687"/>
    </source>
</evidence>
<gene>
    <name evidence="8" type="ORF">DME_LOCUS663</name>
</gene>
<dbReference type="GO" id="GO:0005230">
    <property type="term" value="F:extracellular ligand-gated monoatomic ion channel activity"/>
    <property type="evidence" value="ECO:0007669"/>
    <property type="project" value="InterPro"/>
</dbReference>